<dbReference type="Gene3D" id="1.10.287.130">
    <property type="match status" value="1"/>
</dbReference>
<dbReference type="PRINTS" id="PR00344">
    <property type="entry name" value="BCTRLSENSOR"/>
</dbReference>
<dbReference type="InterPro" id="IPR036097">
    <property type="entry name" value="HisK_dim/P_sf"/>
</dbReference>
<keyword evidence="5 8" id="KW-0418">Kinase</keyword>
<evidence type="ECO:0000256" key="6">
    <source>
        <dbReference type="ARBA" id="ARBA00023012"/>
    </source>
</evidence>
<evidence type="ECO:0000256" key="5">
    <source>
        <dbReference type="ARBA" id="ARBA00022777"/>
    </source>
</evidence>
<dbReference type="EMBL" id="DYVY01000071">
    <property type="protein sequence ID" value="HJF94059.1"/>
    <property type="molecule type" value="Genomic_DNA"/>
</dbReference>
<dbReference type="Pfam" id="PF00512">
    <property type="entry name" value="HisKA"/>
    <property type="match status" value="1"/>
</dbReference>
<comment type="catalytic activity">
    <reaction evidence="1">
        <text>ATP + protein L-histidine = ADP + protein N-phospho-L-histidine.</text>
        <dbReference type="EC" id="2.7.13.3"/>
    </reaction>
</comment>
<reference evidence="8" key="1">
    <citation type="journal article" date="2021" name="PeerJ">
        <title>Extensive microbial diversity within the chicken gut microbiome revealed by metagenomics and culture.</title>
        <authorList>
            <person name="Gilroy R."/>
            <person name="Ravi A."/>
            <person name="Getino M."/>
            <person name="Pursley I."/>
            <person name="Horton D.L."/>
            <person name="Alikhan N.F."/>
            <person name="Baker D."/>
            <person name="Gharbi K."/>
            <person name="Hall N."/>
            <person name="Watson M."/>
            <person name="Adriaenssens E.M."/>
            <person name="Foster-Nyarko E."/>
            <person name="Jarju S."/>
            <person name="Secka A."/>
            <person name="Antonio M."/>
            <person name="Oren A."/>
            <person name="Chaudhuri R.R."/>
            <person name="La Ragione R."/>
            <person name="Hildebrand F."/>
            <person name="Pallen M.J."/>
        </authorList>
    </citation>
    <scope>NUCLEOTIDE SEQUENCE</scope>
    <source>
        <strain evidence="8">ChiSjej5B23-16112</strain>
    </source>
</reference>
<dbReference type="AlphaFoldDB" id="A0A921LE02"/>
<keyword evidence="3" id="KW-0597">Phosphoprotein</keyword>
<organism evidence="8 9">
    <name type="scientific">Lachnoclostridium phocaeense</name>
    <dbReference type="NCBI Taxonomy" id="1871021"/>
    <lineage>
        <taxon>Bacteria</taxon>
        <taxon>Bacillati</taxon>
        <taxon>Bacillota</taxon>
        <taxon>Clostridia</taxon>
        <taxon>Lachnospirales</taxon>
        <taxon>Lachnospiraceae</taxon>
    </lineage>
</organism>
<dbReference type="EC" id="2.7.13.3" evidence="2"/>
<gene>
    <name evidence="8" type="ORF">K8V82_04630</name>
</gene>
<sequence length="241" mass="26879">MFTNTDYDKLQQLMAESPENRVLLEKLLASHEESVASISHEIRNPLTLVYSTVQLLESRHPEIASDRYWISLREDVEYMQQLLADLSSLNHSRTLSLSEFSFRSFMEQIVLSFAASCADSPVEFTSRLSPDLPVIKGDRIKLREVFLNLLRNARESIKGTGAIRLDASCTSTEIIVTIEDTGCGIPEEHLPHIFEPFVTYKKGGTGLGLAIADRTVRAHGGEIAVTSAVDTGTRFRILLPV</sequence>
<evidence type="ECO:0000256" key="3">
    <source>
        <dbReference type="ARBA" id="ARBA00022553"/>
    </source>
</evidence>
<evidence type="ECO:0000256" key="2">
    <source>
        <dbReference type="ARBA" id="ARBA00012438"/>
    </source>
</evidence>
<feature type="domain" description="Histidine kinase" evidence="7">
    <location>
        <begin position="37"/>
        <end position="241"/>
    </location>
</feature>
<evidence type="ECO:0000259" key="7">
    <source>
        <dbReference type="PROSITE" id="PS50109"/>
    </source>
</evidence>
<dbReference type="PANTHER" id="PTHR43711:SF1">
    <property type="entry name" value="HISTIDINE KINASE 1"/>
    <property type="match status" value="1"/>
</dbReference>
<dbReference type="PANTHER" id="PTHR43711">
    <property type="entry name" value="TWO-COMPONENT HISTIDINE KINASE"/>
    <property type="match status" value="1"/>
</dbReference>
<comment type="caution">
    <text evidence="8">The sequence shown here is derived from an EMBL/GenBank/DDBJ whole genome shotgun (WGS) entry which is preliminary data.</text>
</comment>
<protein>
    <recommendedName>
        <fullName evidence="2">histidine kinase</fullName>
        <ecNumber evidence="2">2.7.13.3</ecNumber>
    </recommendedName>
</protein>
<dbReference type="SUPFAM" id="SSF47384">
    <property type="entry name" value="Homodimeric domain of signal transducing histidine kinase"/>
    <property type="match status" value="1"/>
</dbReference>
<dbReference type="PROSITE" id="PS50109">
    <property type="entry name" value="HIS_KIN"/>
    <property type="match status" value="1"/>
</dbReference>
<dbReference type="SUPFAM" id="SSF55874">
    <property type="entry name" value="ATPase domain of HSP90 chaperone/DNA topoisomerase II/histidine kinase"/>
    <property type="match status" value="1"/>
</dbReference>
<dbReference type="SMART" id="SM00388">
    <property type="entry name" value="HisKA"/>
    <property type="match status" value="1"/>
</dbReference>
<accession>A0A921LE02</accession>
<keyword evidence="6" id="KW-0902">Two-component regulatory system</keyword>
<evidence type="ECO:0000256" key="1">
    <source>
        <dbReference type="ARBA" id="ARBA00000085"/>
    </source>
</evidence>
<evidence type="ECO:0000313" key="8">
    <source>
        <dbReference type="EMBL" id="HJF94059.1"/>
    </source>
</evidence>
<dbReference type="GO" id="GO:0000155">
    <property type="term" value="F:phosphorelay sensor kinase activity"/>
    <property type="evidence" value="ECO:0007669"/>
    <property type="project" value="InterPro"/>
</dbReference>
<dbReference type="InterPro" id="IPR003594">
    <property type="entry name" value="HATPase_dom"/>
</dbReference>
<evidence type="ECO:0000256" key="4">
    <source>
        <dbReference type="ARBA" id="ARBA00022679"/>
    </source>
</evidence>
<name>A0A921LE02_9FIRM</name>
<dbReference type="InterPro" id="IPR050736">
    <property type="entry name" value="Sensor_HK_Regulatory"/>
</dbReference>
<reference evidence="8" key="2">
    <citation type="submission" date="2021-09" db="EMBL/GenBank/DDBJ databases">
        <authorList>
            <person name="Gilroy R."/>
        </authorList>
    </citation>
    <scope>NUCLEOTIDE SEQUENCE</scope>
    <source>
        <strain evidence="8">ChiSjej5B23-16112</strain>
    </source>
</reference>
<dbReference type="Gene3D" id="3.30.565.10">
    <property type="entry name" value="Histidine kinase-like ATPase, C-terminal domain"/>
    <property type="match status" value="1"/>
</dbReference>
<dbReference type="InterPro" id="IPR004358">
    <property type="entry name" value="Sig_transdc_His_kin-like_C"/>
</dbReference>
<evidence type="ECO:0000313" key="9">
    <source>
        <dbReference type="Proteomes" id="UP000769156"/>
    </source>
</evidence>
<dbReference type="InterPro" id="IPR005467">
    <property type="entry name" value="His_kinase_dom"/>
</dbReference>
<dbReference type="CDD" id="cd00082">
    <property type="entry name" value="HisKA"/>
    <property type="match status" value="1"/>
</dbReference>
<dbReference type="Proteomes" id="UP000769156">
    <property type="component" value="Unassembled WGS sequence"/>
</dbReference>
<dbReference type="InterPro" id="IPR003661">
    <property type="entry name" value="HisK_dim/P_dom"/>
</dbReference>
<dbReference type="SMART" id="SM00387">
    <property type="entry name" value="HATPase_c"/>
    <property type="match status" value="1"/>
</dbReference>
<dbReference type="Pfam" id="PF02518">
    <property type="entry name" value="HATPase_c"/>
    <property type="match status" value="1"/>
</dbReference>
<dbReference type="InterPro" id="IPR036890">
    <property type="entry name" value="HATPase_C_sf"/>
</dbReference>
<proteinExistence type="predicted"/>
<keyword evidence="4" id="KW-0808">Transferase</keyword>